<reference evidence="22 23" key="1">
    <citation type="submission" date="2019-03" db="EMBL/GenBank/DDBJ databases">
        <title>Genomic Encyclopedia of Archaeal and Bacterial Type Strains, Phase II (KMG-II): from individual species to whole genera.</title>
        <authorList>
            <person name="Goeker M."/>
        </authorList>
    </citation>
    <scope>NUCLEOTIDE SEQUENCE [LARGE SCALE GENOMIC DNA]</scope>
    <source>
        <strain evidence="22 23">DSM 18435</strain>
    </source>
</reference>
<keyword evidence="23" id="KW-1185">Reference proteome</keyword>
<dbReference type="GO" id="GO:0046872">
    <property type="term" value="F:metal ion binding"/>
    <property type="evidence" value="ECO:0007669"/>
    <property type="project" value="UniProtKB-UniRule"/>
</dbReference>
<evidence type="ECO:0000256" key="6">
    <source>
        <dbReference type="ARBA" id="ARBA00022741"/>
    </source>
</evidence>
<feature type="binding site" evidence="18">
    <location>
        <position position="159"/>
    </location>
    <ligand>
        <name>(6S)-NADPHX</name>
        <dbReference type="ChEBI" id="CHEBI:64076"/>
    </ligand>
</feature>
<dbReference type="GO" id="GO:0016301">
    <property type="term" value="F:kinase activity"/>
    <property type="evidence" value="ECO:0007669"/>
    <property type="project" value="UniProtKB-KW"/>
</dbReference>
<comment type="catalytic activity">
    <reaction evidence="2 18 19">
        <text>(6R)-NADPHX = (6S)-NADPHX</text>
        <dbReference type="Rhea" id="RHEA:32227"/>
        <dbReference type="ChEBI" id="CHEBI:64076"/>
        <dbReference type="ChEBI" id="CHEBI:64077"/>
        <dbReference type="EC" id="5.1.99.6"/>
    </reaction>
</comment>
<evidence type="ECO:0000259" key="21">
    <source>
        <dbReference type="PROSITE" id="PS51385"/>
    </source>
</evidence>
<comment type="similarity">
    <text evidence="18">Belongs to the NnrE/AIBP family.</text>
</comment>
<dbReference type="InterPro" id="IPR017953">
    <property type="entry name" value="Carbohydrate_kinase_pred_CS"/>
</dbReference>
<feature type="binding site" evidence="17">
    <location>
        <position position="438"/>
    </location>
    <ligand>
        <name>AMP</name>
        <dbReference type="ChEBI" id="CHEBI:456215"/>
    </ligand>
</feature>
<dbReference type="SUPFAM" id="SSF64153">
    <property type="entry name" value="YjeF N-terminal domain-like"/>
    <property type="match status" value="1"/>
</dbReference>
<evidence type="ECO:0000256" key="3">
    <source>
        <dbReference type="ARBA" id="ARBA00006001"/>
    </source>
</evidence>
<evidence type="ECO:0000256" key="9">
    <source>
        <dbReference type="ARBA" id="ARBA00022958"/>
    </source>
</evidence>
<dbReference type="GO" id="GO:0046496">
    <property type="term" value="P:nicotinamide nucleotide metabolic process"/>
    <property type="evidence" value="ECO:0007669"/>
    <property type="project" value="UniProtKB-UniRule"/>
</dbReference>
<evidence type="ECO:0000256" key="17">
    <source>
        <dbReference type="HAMAP-Rule" id="MF_01965"/>
    </source>
</evidence>
<dbReference type="GO" id="GO:0052855">
    <property type="term" value="F:ADP-dependent NAD(P)H-hydrate dehydratase activity"/>
    <property type="evidence" value="ECO:0007669"/>
    <property type="project" value="UniProtKB-UniRule"/>
</dbReference>
<comment type="similarity">
    <text evidence="17">Belongs to the NnrD/CARKD family.</text>
</comment>
<dbReference type="HAMAP" id="MF_01966">
    <property type="entry name" value="NADHX_epimerase"/>
    <property type="match status" value="1"/>
</dbReference>
<feature type="binding site" evidence="17">
    <location>
        <position position="439"/>
    </location>
    <ligand>
        <name>(6S)-NADPHX</name>
        <dbReference type="ChEBI" id="CHEBI:64076"/>
    </ligand>
</feature>
<dbReference type="InterPro" id="IPR030677">
    <property type="entry name" value="Nnr"/>
</dbReference>
<feature type="binding site" evidence="18">
    <location>
        <begin position="130"/>
        <end position="136"/>
    </location>
    <ligand>
        <name>(6S)-NADPHX</name>
        <dbReference type="ChEBI" id="CHEBI:64076"/>
    </ligand>
</feature>
<comment type="caution">
    <text evidence="22">The sequence shown here is derived from an EMBL/GenBank/DDBJ whole genome shotgun (WGS) entry which is preliminary data.</text>
</comment>
<dbReference type="InterPro" id="IPR036652">
    <property type="entry name" value="YjeF_N_dom_sf"/>
</dbReference>
<comment type="similarity">
    <text evidence="3 19">In the N-terminal section; belongs to the NnrE/AIBP family.</text>
</comment>
<feature type="binding site" evidence="18">
    <location>
        <position position="162"/>
    </location>
    <ligand>
        <name>K(+)</name>
        <dbReference type="ChEBI" id="CHEBI:29103"/>
    </ligand>
</feature>
<dbReference type="OrthoDB" id="9806925at2"/>
<comment type="cofactor">
    <cofactor evidence="17">
        <name>Mg(2+)</name>
        <dbReference type="ChEBI" id="CHEBI:18420"/>
    </cofactor>
</comment>
<keyword evidence="7 17" id="KW-0067">ATP-binding</keyword>
<comment type="cofactor">
    <cofactor evidence="18 19">
        <name>K(+)</name>
        <dbReference type="ChEBI" id="CHEBI:29103"/>
    </cofactor>
    <text evidence="18 19">Binds 1 potassium ion per subunit.</text>
</comment>
<keyword evidence="8 17" id="KW-0521">NADP</keyword>
<keyword evidence="22" id="KW-0808">Transferase</keyword>
<evidence type="ECO:0000256" key="11">
    <source>
        <dbReference type="ARBA" id="ARBA00023235"/>
    </source>
</evidence>
<evidence type="ECO:0000256" key="10">
    <source>
        <dbReference type="ARBA" id="ARBA00023027"/>
    </source>
</evidence>
<evidence type="ECO:0000256" key="14">
    <source>
        <dbReference type="ARBA" id="ARBA00025153"/>
    </source>
</evidence>
<feature type="domain" description="YjeF N-terminal" evidence="21">
    <location>
        <begin position="9"/>
        <end position="216"/>
    </location>
</feature>
<keyword evidence="22" id="KW-0418">Kinase</keyword>
<dbReference type="Pfam" id="PF03853">
    <property type="entry name" value="YjeF_N"/>
    <property type="match status" value="1"/>
</dbReference>
<evidence type="ECO:0000313" key="23">
    <source>
        <dbReference type="Proteomes" id="UP000295468"/>
    </source>
</evidence>
<dbReference type="GO" id="GO:0110051">
    <property type="term" value="P:metabolite repair"/>
    <property type="evidence" value="ECO:0007669"/>
    <property type="project" value="TreeGrafter"/>
</dbReference>
<protein>
    <recommendedName>
        <fullName evidence="19">Bifunctional NAD(P)H-hydrate repair enzyme</fullName>
    </recommendedName>
    <alternativeName>
        <fullName evidence="19">Nicotinamide nucleotide repair protein</fullName>
    </alternativeName>
    <domain>
        <recommendedName>
            <fullName evidence="19">ADP-dependent (S)-NAD(P)H-hydrate dehydratase</fullName>
            <ecNumber evidence="19">4.2.1.136</ecNumber>
        </recommendedName>
        <alternativeName>
            <fullName evidence="19">ADP-dependent NAD(P)HX dehydratase</fullName>
        </alternativeName>
    </domain>
    <domain>
        <recommendedName>
            <fullName evidence="19">NAD(P)H-hydrate epimerase</fullName>
            <ecNumber evidence="19">5.1.99.6</ecNumber>
        </recommendedName>
    </domain>
</protein>
<comment type="subunit">
    <text evidence="17">Homotetramer.</text>
</comment>
<dbReference type="PROSITE" id="PS01050">
    <property type="entry name" value="YJEF_C_2"/>
    <property type="match status" value="1"/>
</dbReference>
<dbReference type="EMBL" id="SNYI01000002">
    <property type="protein sequence ID" value="TDQ31041.1"/>
    <property type="molecule type" value="Genomic_DNA"/>
</dbReference>
<dbReference type="Gene3D" id="3.40.50.10260">
    <property type="entry name" value="YjeF N-terminal domain"/>
    <property type="match status" value="1"/>
</dbReference>
<evidence type="ECO:0000256" key="7">
    <source>
        <dbReference type="ARBA" id="ARBA00022840"/>
    </source>
</evidence>
<dbReference type="SUPFAM" id="SSF53613">
    <property type="entry name" value="Ribokinase-like"/>
    <property type="match status" value="1"/>
</dbReference>
<evidence type="ECO:0000256" key="13">
    <source>
        <dbReference type="ARBA" id="ARBA00023268"/>
    </source>
</evidence>
<dbReference type="CDD" id="cd01171">
    <property type="entry name" value="YXKO-related"/>
    <property type="match status" value="1"/>
</dbReference>
<evidence type="ECO:0000256" key="15">
    <source>
        <dbReference type="ARBA" id="ARBA00048238"/>
    </source>
</evidence>
<evidence type="ECO:0000256" key="16">
    <source>
        <dbReference type="ARBA" id="ARBA00049209"/>
    </source>
</evidence>
<evidence type="ECO:0000259" key="20">
    <source>
        <dbReference type="PROSITE" id="PS51383"/>
    </source>
</evidence>
<evidence type="ECO:0000256" key="4">
    <source>
        <dbReference type="ARBA" id="ARBA00009524"/>
    </source>
</evidence>
<comment type="caution">
    <text evidence="18">Lacks conserved residue(s) required for the propagation of feature annotation.</text>
</comment>
<comment type="function">
    <text evidence="18">Catalyzes the epimerization of the S- and R-forms of NAD(P)HX, a damaged form of NAD(P)H that is a result of enzymatic or heat-dependent hydration. This is a prerequisite for the S-specific NAD(P)H-hydrate dehydratase to allow the repair of both epimers of NAD(P)HX.</text>
</comment>
<name>A0A4R6TNW8_9FLAO</name>
<evidence type="ECO:0000256" key="8">
    <source>
        <dbReference type="ARBA" id="ARBA00022857"/>
    </source>
</evidence>
<evidence type="ECO:0000256" key="1">
    <source>
        <dbReference type="ARBA" id="ARBA00000013"/>
    </source>
</evidence>
<dbReference type="InterPro" id="IPR000631">
    <property type="entry name" value="CARKD"/>
</dbReference>
<dbReference type="InterPro" id="IPR029056">
    <property type="entry name" value="Ribokinase-like"/>
</dbReference>
<keyword evidence="6 17" id="KW-0547">Nucleotide-binding</keyword>
<dbReference type="PANTHER" id="PTHR12592:SF0">
    <property type="entry name" value="ATP-DEPENDENT (S)-NAD(P)H-HYDRATE DEHYDRATASE"/>
    <property type="match status" value="1"/>
</dbReference>
<proteinExistence type="inferred from homology"/>
<dbReference type="PIRSF" id="PIRSF017184">
    <property type="entry name" value="Nnr"/>
    <property type="match status" value="1"/>
</dbReference>
<comment type="catalytic activity">
    <reaction evidence="15 17 19">
        <text>(6S)-NADHX + ADP = AMP + phosphate + NADH + H(+)</text>
        <dbReference type="Rhea" id="RHEA:32223"/>
        <dbReference type="ChEBI" id="CHEBI:15378"/>
        <dbReference type="ChEBI" id="CHEBI:43474"/>
        <dbReference type="ChEBI" id="CHEBI:57945"/>
        <dbReference type="ChEBI" id="CHEBI:64074"/>
        <dbReference type="ChEBI" id="CHEBI:456215"/>
        <dbReference type="ChEBI" id="CHEBI:456216"/>
        <dbReference type="EC" id="4.2.1.136"/>
    </reaction>
</comment>
<feature type="binding site" evidence="18">
    <location>
        <begin position="58"/>
        <end position="62"/>
    </location>
    <ligand>
        <name>(6S)-NADPHX</name>
        <dbReference type="ChEBI" id="CHEBI:64076"/>
    </ligand>
</feature>
<gene>
    <name evidence="18" type="primary">nnrE</name>
    <name evidence="17" type="synonym">nnrD</name>
    <name evidence="22" type="ORF">CLV82_1740</name>
</gene>
<dbReference type="AlphaFoldDB" id="A0A4R6TNW8"/>
<dbReference type="InterPro" id="IPR004443">
    <property type="entry name" value="YjeF_N_dom"/>
</dbReference>
<evidence type="ECO:0000256" key="19">
    <source>
        <dbReference type="PIRNR" id="PIRNR017184"/>
    </source>
</evidence>
<dbReference type="EC" id="5.1.99.6" evidence="19"/>
<feature type="binding site" evidence="17">
    <location>
        <position position="375"/>
    </location>
    <ligand>
        <name>(6S)-NADPHX</name>
        <dbReference type="ChEBI" id="CHEBI:64076"/>
    </ligand>
</feature>
<dbReference type="Pfam" id="PF01256">
    <property type="entry name" value="Carb_kinase"/>
    <property type="match status" value="1"/>
</dbReference>
<dbReference type="Proteomes" id="UP000295468">
    <property type="component" value="Unassembled WGS sequence"/>
</dbReference>
<feature type="binding site" evidence="17">
    <location>
        <begin position="410"/>
        <end position="414"/>
    </location>
    <ligand>
        <name>AMP</name>
        <dbReference type="ChEBI" id="CHEBI:456215"/>
    </ligand>
</feature>
<feature type="binding site" evidence="17">
    <location>
        <position position="261"/>
    </location>
    <ligand>
        <name>(6S)-NADPHX</name>
        <dbReference type="ChEBI" id="CHEBI:64076"/>
    </ligand>
</feature>
<keyword evidence="10 17" id="KW-0520">NAD</keyword>
<comment type="function">
    <text evidence="17">Catalyzes the dehydration of the S-form of NAD(P)HX at the expense of ADP, which is converted to AMP. Together with NAD(P)HX epimerase, which catalyzes the epimerization of the S- and R-forms, the enzyme allows the repair of both epimers of NAD(P)HX, a damaged form of NAD(P)H that is a result of enzymatic or heat-dependent hydration.</text>
</comment>
<feature type="binding site" evidence="17">
    <location>
        <position position="324"/>
    </location>
    <ligand>
        <name>(6S)-NADPHX</name>
        <dbReference type="ChEBI" id="CHEBI:64076"/>
    </ligand>
</feature>
<keyword evidence="9 18" id="KW-0630">Potassium</keyword>
<evidence type="ECO:0000256" key="12">
    <source>
        <dbReference type="ARBA" id="ARBA00023239"/>
    </source>
</evidence>
<dbReference type="Gene3D" id="3.40.1190.20">
    <property type="match status" value="1"/>
</dbReference>
<keyword evidence="5 18" id="KW-0479">Metal-binding</keyword>
<evidence type="ECO:0000313" key="22">
    <source>
        <dbReference type="EMBL" id="TDQ31041.1"/>
    </source>
</evidence>
<dbReference type="PROSITE" id="PS51383">
    <property type="entry name" value="YJEF_C_3"/>
    <property type="match status" value="1"/>
</dbReference>
<comment type="similarity">
    <text evidence="4 19">In the C-terminal section; belongs to the NnrD/CARKD family.</text>
</comment>
<keyword evidence="11 18" id="KW-0413">Isomerase</keyword>
<dbReference type="PANTHER" id="PTHR12592">
    <property type="entry name" value="ATP-DEPENDENT (S)-NAD(P)H-HYDRATE DEHYDRATASE FAMILY MEMBER"/>
    <property type="match status" value="1"/>
</dbReference>
<evidence type="ECO:0000256" key="18">
    <source>
        <dbReference type="HAMAP-Rule" id="MF_01966"/>
    </source>
</evidence>
<comment type="catalytic activity">
    <reaction evidence="16 17 19">
        <text>(6S)-NADPHX + ADP = AMP + phosphate + NADPH + H(+)</text>
        <dbReference type="Rhea" id="RHEA:32235"/>
        <dbReference type="ChEBI" id="CHEBI:15378"/>
        <dbReference type="ChEBI" id="CHEBI:43474"/>
        <dbReference type="ChEBI" id="CHEBI:57783"/>
        <dbReference type="ChEBI" id="CHEBI:64076"/>
        <dbReference type="ChEBI" id="CHEBI:456215"/>
        <dbReference type="ChEBI" id="CHEBI:456216"/>
        <dbReference type="EC" id="4.2.1.136"/>
    </reaction>
</comment>
<dbReference type="GO" id="GO:0005524">
    <property type="term" value="F:ATP binding"/>
    <property type="evidence" value="ECO:0007669"/>
    <property type="project" value="UniProtKB-UniRule"/>
</dbReference>
<evidence type="ECO:0000256" key="2">
    <source>
        <dbReference type="ARBA" id="ARBA00000909"/>
    </source>
</evidence>
<comment type="catalytic activity">
    <reaction evidence="1 18 19">
        <text>(6R)-NADHX = (6S)-NADHX</text>
        <dbReference type="Rhea" id="RHEA:32215"/>
        <dbReference type="ChEBI" id="CHEBI:64074"/>
        <dbReference type="ChEBI" id="CHEBI:64075"/>
        <dbReference type="EC" id="5.1.99.6"/>
    </reaction>
</comment>
<dbReference type="NCBIfam" id="TIGR00197">
    <property type="entry name" value="yjeF_nterm"/>
    <property type="match status" value="1"/>
</dbReference>
<sequence>MKIYTAQQIYDADKFTIKKQQITSAMLMERAATELFNWIHERLQGAPVLIHIFCGIGNNGGDGLVLARHLQDHGYHLKVYIVDYSKNRSEDFLINLERLKERKVWPTVIEKGSTLPEIGNEDIVVEAIFGLGLSRPPADWVLQLFDYLNTSKAFKVSVDIPSGLYTDRVTPEQQAVEADFVLTFQAPKLIFFLPGTGKYIGNWAALDIGLDQEFLAGRETTYDFVVQSELRPLYREREKFTHKGTYGHSLIIGGSYGKIGAVHLSARACLHSGSGLVTAYVPSCGYIPLQTAIPEIMLLTDPAEQQIEKLEFELEPSVIGMGIGMGTSEATAEAFSAFLKRNKIPLVLDADALNLLSADKELLGDIPPGSVLTPHPGELKRLIGSWEDDFDKLEKAHAFSKKYDCILVIKGSHTFTIYGEKGYINSTGNPGMATGGSGDVLTGVITALIAQGYEPLQATVLGVFLHGRAGDIAASEWGYEALSATLIIEKMGQAFRSLVSEPGKTGESKGGK</sequence>
<comment type="function">
    <text evidence="14 19">Bifunctional enzyme that catalyzes the epimerization of the S- and R-forms of NAD(P)HX and the dehydration of the S-form of NAD(P)HX at the expense of ADP, which is converted to AMP. This allows the repair of both epimers of NAD(P)HX, a damaged form of NAD(P)H that is a result of enzymatic or heat-dependent hydration.</text>
</comment>
<dbReference type="HAMAP" id="MF_01965">
    <property type="entry name" value="NADHX_dehydratase"/>
    <property type="match status" value="1"/>
</dbReference>
<evidence type="ECO:0000256" key="5">
    <source>
        <dbReference type="ARBA" id="ARBA00022723"/>
    </source>
</evidence>
<dbReference type="RefSeq" id="WP_133643898.1">
    <property type="nucleotide sequence ID" value="NZ_SNYI01000002.1"/>
</dbReference>
<accession>A0A4R6TNW8</accession>
<dbReference type="NCBIfam" id="TIGR00196">
    <property type="entry name" value="yjeF_cterm"/>
    <property type="match status" value="1"/>
</dbReference>
<feature type="domain" description="YjeF C-terminal" evidence="20">
    <location>
        <begin position="226"/>
        <end position="498"/>
    </location>
</feature>
<keyword evidence="12 17" id="KW-0456">Lyase</keyword>
<dbReference type="GO" id="GO:0052856">
    <property type="term" value="F:NAD(P)HX epimerase activity"/>
    <property type="evidence" value="ECO:0007669"/>
    <property type="project" value="UniProtKB-UniRule"/>
</dbReference>
<keyword evidence="13" id="KW-0511">Multifunctional enzyme</keyword>
<dbReference type="PROSITE" id="PS51385">
    <property type="entry name" value="YJEF_N"/>
    <property type="match status" value="1"/>
</dbReference>
<dbReference type="EC" id="4.2.1.136" evidence="19"/>
<feature type="binding site" evidence="18">
    <location>
        <position position="59"/>
    </location>
    <ligand>
        <name>K(+)</name>
        <dbReference type="ChEBI" id="CHEBI:29103"/>
    </ligand>
</feature>
<organism evidence="22 23">
    <name type="scientific">Zeaxanthinibacter enoshimensis</name>
    <dbReference type="NCBI Taxonomy" id="392009"/>
    <lineage>
        <taxon>Bacteria</taxon>
        <taxon>Pseudomonadati</taxon>
        <taxon>Bacteroidota</taxon>
        <taxon>Flavobacteriia</taxon>
        <taxon>Flavobacteriales</taxon>
        <taxon>Flavobacteriaceae</taxon>
        <taxon>Zeaxanthinibacter</taxon>
    </lineage>
</organism>